<name>W1XZB7_9ZZZZ</name>
<feature type="non-terminal residue" evidence="1">
    <location>
        <position position="1"/>
    </location>
</feature>
<dbReference type="EMBL" id="AZMM01009985">
    <property type="protein sequence ID" value="ETJ35653.1"/>
    <property type="molecule type" value="Genomic_DNA"/>
</dbReference>
<evidence type="ECO:0000313" key="1">
    <source>
        <dbReference type="EMBL" id="ETJ35653.1"/>
    </source>
</evidence>
<protein>
    <submittedName>
        <fullName evidence="1">Type I restriction-modification system specificity subunit</fullName>
    </submittedName>
</protein>
<gene>
    <name evidence="1" type="ORF">Q604_UNBC09985G0001</name>
</gene>
<organism evidence="1">
    <name type="scientific">human gut metagenome</name>
    <dbReference type="NCBI Taxonomy" id="408170"/>
    <lineage>
        <taxon>unclassified sequences</taxon>
        <taxon>metagenomes</taxon>
        <taxon>organismal metagenomes</taxon>
    </lineage>
</organism>
<dbReference type="AlphaFoldDB" id="W1XZB7"/>
<sequence>NTPKSIYFTHNFFSLINTWEQRKLTSFTQRVKGNDGRMDLPTLTISASEGWLNQKDRFSANIAGSEQKNYTLLRQGELSYNHGNSKLAKYGV</sequence>
<proteinExistence type="predicted"/>
<comment type="caution">
    <text evidence="1">The sequence shown here is derived from an EMBL/GenBank/DDBJ whole genome shotgun (WGS) entry which is preliminary data.</text>
</comment>
<accession>W1XZB7</accession>
<feature type="non-terminal residue" evidence="1">
    <location>
        <position position="92"/>
    </location>
</feature>
<reference evidence="1" key="1">
    <citation type="submission" date="2013-12" db="EMBL/GenBank/DDBJ databases">
        <title>A Varibaculum cambriense genome reconstructed from a premature infant gut community with otherwise low bacterial novelty that shifts toward anaerobic metabolism during the third week of life.</title>
        <authorList>
            <person name="Brown C.T."/>
            <person name="Sharon I."/>
            <person name="Thomas B.C."/>
            <person name="Castelle C.J."/>
            <person name="Morowitz M.J."/>
            <person name="Banfield J.F."/>
        </authorList>
    </citation>
    <scope>NUCLEOTIDE SEQUENCE</scope>
</reference>